<keyword evidence="4 5" id="KW-0067">ATP-binding</keyword>
<dbReference type="Gene3D" id="3.40.50.300">
    <property type="entry name" value="P-loop containing nucleotide triphosphate hydrolases"/>
    <property type="match status" value="1"/>
</dbReference>
<dbReference type="PANTHER" id="PTHR42781">
    <property type="entry name" value="SPERMIDINE/PUTRESCINE IMPORT ATP-BINDING PROTEIN POTA"/>
    <property type="match status" value="1"/>
</dbReference>
<protein>
    <submittedName>
        <fullName evidence="5">Fe3+/spermidine/putrescine ABC transporter ATP-binding protein</fullName>
    </submittedName>
</protein>
<dbReference type="GO" id="GO:0005524">
    <property type="term" value="F:ATP binding"/>
    <property type="evidence" value="ECO:0007669"/>
    <property type="project" value="UniProtKB-KW"/>
</dbReference>
<dbReference type="SMART" id="SM00382">
    <property type="entry name" value="AAA"/>
    <property type="match status" value="1"/>
</dbReference>
<keyword evidence="6" id="KW-1185">Reference proteome</keyword>
<dbReference type="SUPFAM" id="SSF52540">
    <property type="entry name" value="P-loop containing nucleoside triphosphate hydrolases"/>
    <property type="match status" value="1"/>
</dbReference>
<evidence type="ECO:0000313" key="5">
    <source>
        <dbReference type="EMBL" id="ASK26545.1"/>
    </source>
</evidence>
<dbReference type="InterPro" id="IPR003593">
    <property type="entry name" value="AAA+_ATPase"/>
</dbReference>
<dbReference type="InterPro" id="IPR050093">
    <property type="entry name" value="ABC_SmlMolc_Importer"/>
</dbReference>
<dbReference type="KEGG" id="nei:BG910_01165"/>
<organism evidence="5 6">
    <name type="scientific">Neisseria chenwenguii</name>
    <dbReference type="NCBI Taxonomy" id="1853278"/>
    <lineage>
        <taxon>Bacteria</taxon>
        <taxon>Pseudomonadati</taxon>
        <taxon>Pseudomonadota</taxon>
        <taxon>Betaproteobacteria</taxon>
        <taxon>Neisseriales</taxon>
        <taxon>Neisseriaceae</taxon>
        <taxon>Neisseria</taxon>
    </lineage>
</organism>
<dbReference type="OrthoDB" id="5298774at2"/>
<proteinExistence type="predicted"/>
<dbReference type="AlphaFoldDB" id="A0A220RZZ2"/>
<reference evidence="5 6" key="1">
    <citation type="submission" date="2017-06" db="EMBL/GenBank/DDBJ databases">
        <title>Neisseria chenwenguii sp. nov., isolated from the intestinal contents of Tibetan Plateau Pika in Yushu, Qinghai Province, China.</title>
        <authorList>
            <person name="Zhang G."/>
        </authorList>
    </citation>
    <scope>NUCLEOTIDE SEQUENCE [LARGE SCALE GENOMIC DNA]</scope>
    <source>
        <strain evidence="5 6">10023</strain>
    </source>
</reference>
<dbReference type="InterPro" id="IPR027417">
    <property type="entry name" value="P-loop_NTPase"/>
</dbReference>
<keyword evidence="3" id="KW-0547">Nucleotide-binding</keyword>
<dbReference type="GO" id="GO:0016887">
    <property type="term" value="F:ATP hydrolysis activity"/>
    <property type="evidence" value="ECO:0007669"/>
    <property type="project" value="InterPro"/>
</dbReference>
<evidence type="ECO:0000256" key="2">
    <source>
        <dbReference type="ARBA" id="ARBA00022475"/>
    </source>
</evidence>
<dbReference type="InterPro" id="IPR003439">
    <property type="entry name" value="ABC_transporter-like_ATP-bd"/>
</dbReference>
<accession>A0A220RZZ2</accession>
<keyword evidence="2" id="KW-0472">Membrane</keyword>
<dbReference type="EMBL" id="CP022278">
    <property type="protein sequence ID" value="ASK26545.1"/>
    <property type="molecule type" value="Genomic_DNA"/>
</dbReference>
<keyword evidence="1" id="KW-0813">Transport</keyword>
<dbReference type="PROSITE" id="PS50893">
    <property type="entry name" value="ABC_TRANSPORTER_2"/>
    <property type="match status" value="1"/>
</dbReference>
<keyword evidence="2" id="KW-1003">Cell membrane</keyword>
<evidence type="ECO:0000256" key="4">
    <source>
        <dbReference type="ARBA" id="ARBA00022840"/>
    </source>
</evidence>
<name>A0A220RZZ2_9NEIS</name>
<evidence type="ECO:0000313" key="6">
    <source>
        <dbReference type="Proteomes" id="UP000198238"/>
    </source>
</evidence>
<dbReference type="PANTHER" id="PTHR42781:SF4">
    <property type="entry name" value="SPERMIDINE_PUTRESCINE IMPORT ATP-BINDING PROTEIN POTA"/>
    <property type="match status" value="1"/>
</dbReference>
<dbReference type="RefSeq" id="WP_089035268.1">
    <property type="nucleotide sequence ID" value="NZ_CP022278.1"/>
</dbReference>
<evidence type="ECO:0000256" key="1">
    <source>
        <dbReference type="ARBA" id="ARBA00022448"/>
    </source>
</evidence>
<evidence type="ECO:0000256" key="3">
    <source>
        <dbReference type="ARBA" id="ARBA00022741"/>
    </source>
</evidence>
<dbReference type="Pfam" id="PF00005">
    <property type="entry name" value="ABC_tran"/>
    <property type="match status" value="1"/>
</dbReference>
<dbReference type="Proteomes" id="UP000198238">
    <property type="component" value="Chromosome"/>
</dbReference>
<gene>
    <name evidence="5" type="ORF">BG910_01165</name>
</gene>
<sequence>MLFDIDLRKKLPAFELNARLQSDAKRLVILGASGSGKSLTLQLLAGLVKPDGGHIRIGGETWFDAENDLPAQARKVGLLFQDYALFPHLTVAQNIDFGLNKGWRNPPKRPSEKAVRWLELLKISHIADHYPQQISGGQKQRTALARALVTEPELLLLDEPFAALDTDLRAHTRQEVLQIQQTGGVPMILITHDQADAAVLAEEVWRMDGGRLAKEAV</sequence>